<accession>A0ACC5W019</accession>
<name>A0ACC5W019_9BACT</name>
<organism evidence="1 2">
    <name type="scientific">Campylobacter molothri</name>
    <dbReference type="NCBI Taxonomy" id="1032242"/>
    <lineage>
        <taxon>Bacteria</taxon>
        <taxon>Pseudomonadati</taxon>
        <taxon>Campylobacterota</taxon>
        <taxon>Epsilonproteobacteria</taxon>
        <taxon>Campylobacterales</taxon>
        <taxon>Campylobacteraceae</taxon>
        <taxon>Campylobacter</taxon>
    </lineage>
</organism>
<protein>
    <submittedName>
        <fullName evidence="1">Uncharacterized protein</fullName>
    </submittedName>
</protein>
<sequence>MSLKDNLKSIKTDLNTEEKMIENFIRSERLIKKYKIYIFLIAIIAIVWFAINFGISEVEEYNKKESNRIYTQLLKYPNDESLLNQLKQKNVNLYAVFLINEIQKDNNNTNLKNQLKTISSNSELNPLLQNIIFAFLGEKSIFLKDYDKLLEACKLLEENKIGQADVLLSQINENSSLKQIAKNLKHYQGISQ</sequence>
<comment type="caution">
    <text evidence="1">The sequence shown here is derived from an EMBL/GenBank/DDBJ whole genome shotgun (WGS) entry which is preliminary data.</text>
</comment>
<dbReference type="EMBL" id="JACHUQ010000003">
    <property type="protein sequence ID" value="MBZ7974292.1"/>
    <property type="molecule type" value="Genomic_DNA"/>
</dbReference>
<evidence type="ECO:0000313" key="1">
    <source>
        <dbReference type="EMBL" id="MBZ7974292.1"/>
    </source>
</evidence>
<keyword evidence="2" id="KW-1185">Reference proteome</keyword>
<dbReference type="Proteomes" id="UP001319828">
    <property type="component" value="Unassembled WGS sequence"/>
</dbReference>
<gene>
    <name evidence="1" type="ORF">H2252_02730</name>
</gene>
<proteinExistence type="predicted"/>
<reference evidence="1" key="1">
    <citation type="submission" date="2020-07" db="EMBL/GenBank/DDBJ databases">
        <title>Campylobacter molothri sp. nov. isolated from wild birds.</title>
        <authorList>
            <person name="Miller W.G."/>
            <person name="Chapman M.H."/>
            <person name="Yee E."/>
            <person name="Lopes B.S."/>
            <person name="Forbes K.J."/>
        </authorList>
    </citation>
    <scope>NUCLEOTIDE SEQUENCE</scope>
    <source>
        <strain evidence="1">RM9754</strain>
    </source>
</reference>
<evidence type="ECO:0000313" key="2">
    <source>
        <dbReference type="Proteomes" id="UP001319828"/>
    </source>
</evidence>